<dbReference type="FunFam" id="3.30.160.60:FF:002343">
    <property type="entry name" value="Zinc finger protein 33A"/>
    <property type="match status" value="1"/>
</dbReference>
<dbReference type="FunFam" id="3.30.160.60:FF:000478">
    <property type="entry name" value="Zinc finger protein 133"/>
    <property type="match status" value="2"/>
</dbReference>
<evidence type="ECO:0000256" key="1">
    <source>
        <dbReference type="ARBA" id="ARBA00003767"/>
    </source>
</evidence>
<keyword evidence="9" id="KW-0832">Ubl conjugation</keyword>
<evidence type="ECO:0000256" key="3">
    <source>
        <dbReference type="ARBA" id="ARBA00006991"/>
    </source>
</evidence>
<organism evidence="16 17">
    <name type="scientific">Denticeps clupeoides</name>
    <name type="common">denticle herring</name>
    <dbReference type="NCBI Taxonomy" id="299321"/>
    <lineage>
        <taxon>Eukaryota</taxon>
        <taxon>Metazoa</taxon>
        <taxon>Chordata</taxon>
        <taxon>Craniata</taxon>
        <taxon>Vertebrata</taxon>
        <taxon>Euteleostomi</taxon>
        <taxon>Actinopterygii</taxon>
        <taxon>Neopterygii</taxon>
        <taxon>Teleostei</taxon>
        <taxon>Clupei</taxon>
        <taxon>Clupeiformes</taxon>
        <taxon>Denticipitoidei</taxon>
        <taxon>Denticipitidae</taxon>
        <taxon>Denticeps</taxon>
    </lineage>
</organism>
<dbReference type="Gene3D" id="3.30.160.60">
    <property type="entry name" value="Classic Zinc Finger"/>
    <property type="match status" value="6"/>
</dbReference>
<dbReference type="FunFam" id="3.30.160.60:FF:001344">
    <property type="entry name" value="Zinc finger protein 16 like"/>
    <property type="match status" value="1"/>
</dbReference>
<feature type="domain" description="C2H2-type" evidence="15">
    <location>
        <begin position="239"/>
        <end position="266"/>
    </location>
</feature>
<dbReference type="Proteomes" id="UP000694580">
    <property type="component" value="Chromosome 13"/>
</dbReference>
<evidence type="ECO:0000256" key="9">
    <source>
        <dbReference type="ARBA" id="ARBA00022843"/>
    </source>
</evidence>
<dbReference type="InterPro" id="IPR013087">
    <property type="entry name" value="Znf_C2H2_type"/>
</dbReference>
<feature type="domain" description="C2H2-type" evidence="15">
    <location>
        <begin position="155"/>
        <end position="182"/>
    </location>
</feature>
<feature type="domain" description="C2H2-type" evidence="15">
    <location>
        <begin position="183"/>
        <end position="210"/>
    </location>
</feature>
<dbReference type="SUPFAM" id="SSF57667">
    <property type="entry name" value="beta-beta-alpha zinc fingers"/>
    <property type="match status" value="3"/>
</dbReference>
<dbReference type="AlphaFoldDB" id="A0AAY4BC67"/>
<dbReference type="FunFam" id="3.30.160.60:FF:000247">
    <property type="entry name" value="Zinc finger protein 236"/>
    <property type="match status" value="1"/>
</dbReference>
<evidence type="ECO:0000256" key="8">
    <source>
        <dbReference type="ARBA" id="ARBA00022833"/>
    </source>
</evidence>
<comment type="subcellular location">
    <subcellularLocation>
        <location evidence="2">Nucleus</location>
    </subcellularLocation>
</comment>
<keyword evidence="13" id="KW-0539">Nucleus</keyword>
<evidence type="ECO:0000256" key="5">
    <source>
        <dbReference type="ARBA" id="ARBA00022723"/>
    </source>
</evidence>
<comment type="similarity">
    <text evidence="3">Belongs to the krueppel C2H2-type zinc-finger protein family.</text>
</comment>
<proteinExistence type="inferred from homology"/>
<dbReference type="InterPro" id="IPR036236">
    <property type="entry name" value="Znf_C2H2_sf"/>
</dbReference>
<dbReference type="Pfam" id="PF00096">
    <property type="entry name" value="zf-C2H2"/>
    <property type="match status" value="5"/>
</dbReference>
<sequence length="332" mass="37147">MKRRKAVKQPPLHRLSLTTLLIAVSATRGFCYSRFLLLAVSATRGFCFPPLPCAAESKTPAASLGPRGRPHVGPSGLGPVQMVFTILTGIRNTSRQNSCFLHFLASLFLLFMSSENSEMHPDQQAWPVETIPLGNITQGNGSTSTHLPEHGKCKHQCKQCGKGFLQIYSLTIHMRAHTGEKPYCCAECGKGFSQKPNLKRHQLLHSGDLPYKCETCGRQFSQVSNLKTHQRVHSEEKSYKCNQCGKSFSQKPNLKRHQLLHSGDLPYKCETCGRQFSQVSNLKTHQRVHSEEKSYKCNQCGKSFTHKATLQYHERVHTGINWSGLNIVLLCG</sequence>
<name>A0AAY4BC67_9TELE</name>
<dbReference type="InterPro" id="IPR050717">
    <property type="entry name" value="C2H2-ZF_Transcription_Reg"/>
</dbReference>
<evidence type="ECO:0000256" key="14">
    <source>
        <dbReference type="PROSITE-ProRule" id="PRU00042"/>
    </source>
</evidence>
<dbReference type="GO" id="GO:0005634">
    <property type="term" value="C:nucleus"/>
    <property type="evidence" value="ECO:0007669"/>
    <property type="project" value="UniProtKB-SubCell"/>
</dbReference>
<dbReference type="GO" id="GO:0000981">
    <property type="term" value="F:DNA-binding transcription factor activity, RNA polymerase II-specific"/>
    <property type="evidence" value="ECO:0007669"/>
    <property type="project" value="TreeGrafter"/>
</dbReference>
<dbReference type="PROSITE" id="PS00028">
    <property type="entry name" value="ZINC_FINGER_C2H2_1"/>
    <property type="match status" value="6"/>
</dbReference>
<keyword evidence="10" id="KW-0805">Transcription regulation</keyword>
<keyword evidence="17" id="KW-1185">Reference proteome</keyword>
<evidence type="ECO:0000313" key="17">
    <source>
        <dbReference type="Proteomes" id="UP000694580"/>
    </source>
</evidence>
<feature type="domain" description="C2H2-type" evidence="15">
    <location>
        <begin position="211"/>
        <end position="238"/>
    </location>
</feature>
<dbReference type="Pfam" id="PF13912">
    <property type="entry name" value="zf-C2H2_6"/>
    <property type="match status" value="1"/>
</dbReference>
<reference evidence="16" key="3">
    <citation type="submission" date="2025-09" db="UniProtKB">
        <authorList>
            <consortium name="Ensembl"/>
        </authorList>
    </citation>
    <scope>IDENTIFICATION</scope>
</reference>
<keyword evidence="12" id="KW-0804">Transcription</keyword>
<keyword evidence="4" id="KW-1017">Isopeptide bond</keyword>
<evidence type="ECO:0000256" key="12">
    <source>
        <dbReference type="ARBA" id="ARBA00023163"/>
    </source>
</evidence>
<feature type="domain" description="C2H2-type" evidence="15">
    <location>
        <begin position="267"/>
        <end position="294"/>
    </location>
</feature>
<evidence type="ECO:0000256" key="7">
    <source>
        <dbReference type="ARBA" id="ARBA00022771"/>
    </source>
</evidence>
<evidence type="ECO:0000256" key="2">
    <source>
        <dbReference type="ARBA" id="ARBA00004123"/>
    </source>
</evidence>
<dbReference type="GO" id="GO:0008270">
    <property type="term" value="F:zinc ion binding"/>
    <property type="evidence" value="ECO:0007669"/>
    <property type="project" value="UniProtKB-KW"/>
</dbReference>
<evidence type="ECO:0000256" key="11">
    <source>
        <dbReference type="ARBA" id="ARBA00023125"/>
    </source>
</evidence>
<evidence type="ECO:0000256" key="6">
    <source>
        <dbReference type="ARBA" id="ARBA00022737"/>
    </source>
</evidence>
<dbReference type="GeneTree" id="ENSGT01150000286934"/>
<keyword evidence="7 14" id="KW-0863">Zinc-finger</keyword>
<dbReference type="FunFam" id="3.30.160.60:FF:001450">
    <property type="entry name" value="zinc finger protein 774"/>
    <property type="match status" value="1"/>
</dbReference>
<evidence type="ECO:0000256" key="4">
    <source>
        <dbReference type="ARBA" id="ARBA00022499"/>
    </source>
</evidence>
<keyword evidence="8" id="KW-0862">Zinc</keyword>
<dbReference type="SMART" id="SM00355">
    <property type="entry name" value="ZnF_C2H2"/>
    <property type="match status" value="6"/>
</dbReference>
<dbReference type="PROSITE" id="PS50157">
    <property type="entry name" value="ZINC_FINGER_C2H2_2"/>
    <property type="match status" value="6"/>
</dbReference>
<dbReference type="Ensembl" id="ENSDCDT00010019629.1">
    <property type="protein sequence ID" value="ENSDCDP00010018548.1"/>
    <property type="gene ID" value="ENSDCDG00010008401.1"/>
</dbReference>
<dbReference type="GO" id="GO:0000977">
    <property type="term" value="F:RNA polymerase II transcription regulatory region sequence-specific DNA binding"/>
    <property type="evidence" value="ECO:0007669"/>
    <property type="project" value="TreeGrafter"/>
</dbReference>
<reference evidence="16 17" key="1">
    <citation type="submission" date="2020-06" db="EMBL/GenBank/DDBJ databases">
        <authorList>
            <consortium name="Wellcome Sanger Institute Data Sharing"/>
        </authorList>
    </citation>
    <scope>NUCLEOTIDE SEQUENCE [LARGE SCALE GENOMIC DNA]</scope>
</reference>
<keyword evidence="5" id="KW-0479">Metal-binding</keyword>
<keyword evidence="11" id="KW-0238">DNA-binding</keyword>
<dbReference type="PANTHER" id="PTHR14196">
    <property type="entry name" value="ODD-SKIPPED - RELATED"/>
    <property type="match status" value="1"/>
</dbReference>
<comment type="function">
    <text evidence="1">May be involved in transcriptional regulation.</text>
</comment>
<reference evidence="16" key="2">
    <citation type="submission" date="2025-08" db="UniProtKB">
        <authorList>
            <consortium name="Ensembl"/>
        </authorList>
    </citation>
    <scope>IDENTIFICATION</scope>
</reference>
<protein>
    <recommendedName>
        <fullName evidence="15">C2H2-type domain-containing protein</fullName>
    </recommendedName>
</protein>
<evidence type="ECO:0000259" key="15">
    <source>
        <dbReference type="PROSITE" id="PS50157"/>
    </source>
</evidence>
<evidence type="ECO:0000313" key="16">
    <source>
        <dbReference type="Ensembl" id="ENSDCDP00010018548.1"/>
    </source>
</evidence>
<evidence type="ECO:0000256" key="10">
    <source>
        <dbReference type="ARBA" id="ARBA00023015"/>
    </source>
</evidence>
<accession>A0AAY4BC67</accession>
<keyword evidence="6" id="KW-0677">Repeat</keyword>
<dbReference type="PANTHER" id="PTHR14196:SF12">
    <property type="entry name" value="ZINC FINGER PROTEIN 208-LIKE"/>
    <property type="match status" value="1"/>
</dbReference>
<feature type="domain" description="C2H2-type" evidence="15">
    <location>
        <begin position="295"/>
        <end position="319"/>
    </location>
</feature>
<evidence type="ECO:0000256" key="13">
    <source>
        <dbReference type="ARBA" id="ARBA00023242"/>
    </source>
</evidence>